<organism evidence="12 13">
    <name type="scientific">Merluccius polli</name>
    <name type="common">Benguela hake</name>
    <name type="synonym">Merluccius cadenati</name>
    <dbReference type="NCBI Taxonomy" id="89951"/>
    <lineage>
        <taxon>Eukaryota</taxon>
        <taxon>Metazoa</taxon>
        <taxon>Chordata</taxon>
        <taxon>Craniata</taxon>
        <taxon>Vertebrata</taxon>
        <taxon>Euteleostomi</taxon>
        <taxon>Actinopterygii</taxon>
        <taxon>Neopterygii</taxon>
        <taxon>Teleostei</taxon>
        <taxon>Neoteleostei</taxon>
        <taxon>Acanthomorphata</taxon>
        <taxon>Zeiogadaria</taxon>
        <taxon>Gadariae</taxon>
        <taxon>Gadiformes</taxon>
        <taxon>Gadoidei</taxon>
        <taxon>Merlucciidae</taxon>
        <taxon>Merluccius</taxon>
    </lineage>
</organism>
<evidence type="ECO:0000313" key="13">
    <source>
        <dbReference type="Proteomes" id="UP001174136"/>
    </source>
</evidence>
<keyword evidence="6" id="KW-0547">Nucleotide-binding</keyword>
<evidence type="ECO:0000256" key="6">
    <source>
        <dbReference type="ARBA" id="ARBA00022741"/>
    </source>
</evidence>
<comment type="catalytic activity">
    <reaction evidence="9">
        <text>L-threonyl-[protein] + ATP = O-phospho-L-threonyl-[protein] + ADP + H(+)</text>
        <dbReference type="Rhea" id="RHEA:46608"/>
        <dbReference type="Rhea" id="RHEA-COMP:11060"/>
        <dbReference type="Rhea" id="RHEA-COMP:11605"/>
        <dbReference type="ChEBI" id="CHEBI:15378"/>
        <dbReference type="ChEBI" id="CHEBI:30013"/>
        <dbReference type="ChEBI" id="CHEBI:30616"/>
        <dbReference type="ChEBI" id="CHEBI:61977"/>
        <dbReference type="ChEBI" id="CHEBI:456216"/>
        <dbReference type="EC" id="2.7.11.1"/>
    </reaction>
</comment>
<dbReference type="InterPro" id="IPR000719">
    <property type="entry name" value="Prot_kinase_dom"/>
</dbReference>
<keyword evidence="13" id="KW-1185">Reference proteome</keyword>
<dbReference type="GO" id="GO:0005524">
    <property type="term" value="F:ATP binding"/>
    <property type="evidence" value="ECO:0007669"/>
    <property type="project" value="UniProtKB-KW"/>
</dbReference>
<dbReference type="EMBL" id="JAOPHQ010001709">
    <property type="protein sequence ID" value="KAK0149918.1"/>
    <property type="molecule type" value="Genomic_DNA"/>
</dbReference>
<feature type="domain" description="Protein kinase" evidence="11">
    <location>
        <begin position="1"/>
        <end position="116"/>
    </location>
</feature>
<evidence type="ECO:0000256" key="10">
    <source>
        <dbReference type="ARBA" id="ARBA00048679"/>
    </source>
</evidence>
<evidence type="ECO:0000256" key="2">
    <source>
        <dbReference type="ARBA" id="ARBA00005505"/>
    </source>
</evidence>
<comment type="similarity">
    <text evidence="2">Belongs to the protein kinase superfamily. CAMK Ser/Thr protein kinase family. PIM subfamily.</text>
</comment>
<dbReference type="InterPro" id="IPR051138">
    <property type="entry name" value="PIM_Ser/Thr_kinase"/>
</dbReference>
<evidence type="ECO:0000256" key="7">
    <source>
        <dbReference type="ARBA" id="ARBA00022777"/>
    </source>
</evidence>
<sequence>MLWCAKGEPGSEGPGAVVLLLDWFQLDQELILVQERQGSSLISTLTWRARGLGCRSIRGRVVEGILRLHSRGVLHRNIKPENLLIETGSDRPRVRIIDLGCGSSTTGCLQNSAVNF</sequence>
<dbReference type="PANTHER" id="PTHR22984:SF25">
    <property type="entry name" value="PROTEIN KINASE DOMAIN-CONTAINING PROTEIN"/>
    <property type="match status" value="1"/>
</dbReference>
<gene>
    <name evidence="12" type="primary">Pim2_0</name>
    <name evidence="12" type="ORF">N1851_009299</name>
</gene>
<keyword evidence="5" id="KW-0808">Transferase</keyword>
<evidence type="ECO:0000313" key="12">
    <source>
        <dbReference type="EMBL" id="KAK0149918.1"/>
    </source>
</evidence>
<dbReference type="GO" id="GO:0043657">
    <property type="term" value="C:host cell"/>
    <property type="evidence" value="ECO:0007669"/>
    <property type="project" value="UniProtKB-SubCell"/>
</dbReference>
<reference evidence="12" key="1">
    <citation type="journal article" date="2023" name="Front. Mar. Sci.">
        <title>A new Merluccius polli reference genome to investigate the effects of global change in West African waters.</title>
        <authorList>
            <person name="Mateo J.L."/>
            <person name="Blanco-Fernandez C."/>
            <person name="Garcia-Vazquez E."/>
            <person name="Machado-Schiaffino G."/>
        </authorList>
    </citation>
    <scope>NUCLEOTIDE SEQUENCE</scope>
    <source>
        <strain evidence="12">C29</strain>
        <tissue evidence="12">Fin</tissue>
    </source>
</reference>
<dbReference type="Proteomes" id="UP001174136">
    <property type="component" value="Unassembled WGS sequence"/>
</dbReference>
<accession>A0AA47N047</accession>
<protein>
    <recommendedName>
        <fullName evidence="3">non-specific serine/threonine protein kinase</fullName>
        <ecNumber evidence="3">2.7.11.1</ecNumber>
    </recommendedName>
</protein>
<evidence type="ECO:0000256" key="9">
    <source>
        <dbReference type="ARBA" id="ARBA00047899"/>
    </source>
</evidence>
<evidence type="ECO:0000256" key="1">
    <source>
        <dbReference type="ARBA" id="ARBA00004340"/>
    </source>
</evidence>
<dbReference type="GO" id="GO:0005737">
    <property type="term" value="C:cytoplasm"/>
    <property type="evidence" value="ECO:0007669"/>
    <property type="project" value="TreeGrafter"/>
</dbReference>
<dbReference type="Pfam" id="PF00069">
    <property type="entry name" value="Pkinase"/>
    <property type="match status" value="1"/>
</dbReference>
<keyword evidence="4" id="KW-0723">Serine/threonine-protein kinase</keyword>
<comment type="catalytic activity">
    <reaction evidence="10">
        <text>L-seryl-[protein] + ATP = O-phospho-L-seryl-[protein] + ADP + H(+)</text>
        <dbReference type="Rhea" id="RHEA:17989"/>
        <dbReference type="Rhea" id="RHEA-COMP:9863"/>
        <dbReference type="Rhea" id="RHEA-COMP:11604"/>
        <dbReference type="ChEBI" id="CHEBI:15378"/>
        <dbReference type="ChEBI" id="CHEBI:29999"/>
        <dbReference type="ChEBI" id="CHEBI:30616"/>
        <dbReference type="ChEBI" id="CHEBI:83421"/>
        <dbReference type="ChEBI" id="CHEBI:456216"/>
        <dbReference type="EC" id="2.7.11.1"/>
    </reaction>
</comment>
<dbReference type="GO" id="GO:0004674">
    <property type="term" value="F:protein serine/threonine kinase activity"/>
    <property type="evidence" value="ECO:0007669"/>
    <property type="project" value="UniProtKB-KW"/>
</dbReference>
<dbReference type="Gene3D" id="1.10.510.10">
    <property type="entry name" value="Transferase(Phosphotransferase) domain 1"/>
    <property type="match status" value="1"/>
</dbReference>
<evidence type="ECO:0000256" key="5">
    <source>
        <dbReference type="ARBA" id="ARBA00022679"/>
    </source>
</evidence>
<dbReference type="InterPro" id="IPR011009">
    <property type="entry name" value="Kinase-like_dom_sf"/>
</dbReference>
<proteinExistence type="inferred from homology"/>
<evidence type="ECO:0000256" key="3">
    <source>
        <dbReference type="ARBA" id="ARBA00012513"/>
    </source>
</evidence>
<comment type="caution">
    <text evidence="12">The sequence shown here is derived from an EMBL/GenBank/DDBJ whole genome shotgun (WGS) entry which is preliminary data.</text>
</comment>
<dbReference type="SUPFAM" id="SSF56112">
    <property type="entry name" value="Protein kinase-like (PK-like)"/>
    <property type="match status" value="1"/>
</dbReference>
<comment type="subcellular location">
    <subcellularLocation>
        <location evidence="1">Host cell</location>
    </subcellularLocation>
</comment>
<dbReference type="EC" id="2.7.11.1" evidence="3"/>
<dbReference type="PROSITE" id="PS50011">
    <property type="entry name" value="PROTEIN_KINASE_DOM"/>
    <property type="match status" value="1"/>
</dbReference>
<evidence type="ECO:0000259" key="11">
    <source>
        <dbReference type="PROSITE" id="PS50011"/>
    </source>
</evidence>
<dbReference type="PANTHER" id="PTHR22984">
    <property type="entry name" value="SERINE/THREONINE-PROTEIN KINASE PIM"/>
    <property type="match status" value="1"/>
</dbReference>
<keyword evidence="8" id="KW-0067">ATP-binding</keyword>
<evidence type="ECO:0000256" key="4">
    <source>
        <dbReference type="ARBA" id="ARBA00022527"/>
    </source>
</evidence>
<evidence type="ECO:0000256" key="8">
    <source>
        <dbReference type="ARBA" id="ARBA00022840"/>
    </source>
</evidence>
<name>A0AA47N047_MERPO</name>
<dbReference type="AlphaFoldDB" id="A0AA47N047"/>
<keyword evidence="7 12" id="KW-0418">Kinase</keyword>